<evidence type="ECO:0000313" key="2">
    <source>
        <dbReference type="EMBL" id="GAH86644.1"/>
    </source>
</evidence>
<feature type="non-terminal residue" evidence="2">
    <location>
        <position position="1"/>
    </location>
</feature>
<keyword evidence="1" id="KW-0472">Membrane</keyword>
<reference evidence="2" key="1">
    <citation type="journal article" date="2014" name="Front. Microbiol.">
        <title>High frequency of phylogenetically diverse reductive dehalogenase-homologous genes in deep subseafloor sedimentary metagenomes.</title>
        <authorList>
            <person name="Kawai M."/>
            <person name="Futagami T."/>
            <person name="Toyoda A."/>
            <person name="Takaki Y."/>
            <person name="Nishi S."/>
            <person name="Hori S."/>
            <person name="Arai W."/>
            <person name="Tsubouchi T."/>
            <person name="Morono Y."/>
            <person name="Uchiyama I."/>
            <person name="Ito T."/>
            <person name="Fujiyama A."/>
            <person name="Inagaki F."/>
            <person name="Takami H."/>
        </authorList>
    </citation>
    <scope>NUCLEOTIDE SEQUENCE</scope>
    <source>
        <strain evidence="2">Expedition CK06-06</strain>
    </source>
</reference>
<accession>X1K8R3</accession>
<proteinExistence type="predicted"/>
<name>X1K8R3_9ZZZZ</name>
<organism evidence="2">
    <name type="scientific">marine sediment metagenome</name>
    <dbReference type="NCBI Taxonomy" id="412755"/>
    <lineage>
        <taxon>unclassified sequences</taxon>
        <taxon>metagenomes</taxon>
        <taxon>ecological metagenomes</taxon>
    </lineage>
</organism>
<protein>
    <submittedName>
        <fullName evidence="2">Uncharacterized protein</fullName>
    </submittedName>
</protein>
<evidence type="ECO:0000256" key="1">
    <source>
        <dbReference type="SAM" id="Phobius"/>
    </source>
</evidence>
<keyword evidence="1" id="KW-1133">Transmembrane helix</keyword>
<sequence length="36" mass="3936">GILVYARKDSWLALLTLGMVGLCIYNGWVLLQQIGG</sequence>
<keyword evidence="1" id="KW-0812">Transmembrane</keyword>
<dbReference type="AlphaFoldDB" id="X1K8R3"/>
<comment type="caution">
    <text evidence="2">The sequence shown here is derived from an EMBL/GenBank/DDBJ whole genome shotgun (WGS) entry which is preliminary data.</text>
</comment>
<gene>
    <name evidence="2" type="ORF">S03H2_59995</name>
</gene>
<dbReference type="EMBL" id="BARU01038624">
    <property type="protein sequence ID" value="GAH86644.1"/>
    <property type="molecule type" value="Genomic_DNA"/>
</dbReference>
<feature type="transmembrane region" description="Helical" evidence="1">
    <location>
        <begin position="12"/>
        <end position="31"/>
    </location>
</feature>